<evidence type="ECO:0000256" key="1">
    <source>
        <dbReference type="SAM" id="MobiDB-lite"/>
    </source>
</evidence>
<gene>
    <name evidence="2" type="ORF">ElyMa_003824500</name>
</gene>
<feature type="compositionally biased region" description="Basic and acidic residues" evidence="1">
    <location>
        <begin position="86"/>
        <end position="98"/>
    </location>
</feature>
<organism evidence="2 3">
    <name type="scientific">Elysia marginata</name>
    <dbReference type="NCBI Taxonomy" id="1093978"/>
    <lineage>
        <taxon>Eukaryota</taxon>
        <taxon>Metazoa</taxon>
        <taxon>Spiralia</taxon>
        <taxon>Lophotrochozoa</taxon>
        <taxon>Mollusca</taxon>
        <taxon>Gastropoda</taxon>
        <taxon>Heterobranchia</taxon>
        <taxon>Euthyneura</taxon>
        <taxon>Panpulmonata</taxon>
        <taxon>Sacoglossa</taxon>
        <taxon>Placobranchoidea</taxon>
        <taxon>Plakobranchidae</taxon>
        <taxon>Elysia</taxon>
    </lineage>
</organism>
<reference evidence="2 3" key="1">
    <citation type="journal article" date="2021" name="Elife">
        <title>Chloroplast acquisition without the gene transfer in kleptoplastic sea slugs, Plakobranchus ocellatus.</title>
        <authorList>
            <person name="Maeda T."/>
            <person name="Takahashi S."/>
            <person name="Yoshida T."/>
            <person name="Shimamura S."/>
            <person name="Takaki Y."/>
            <person name="Nagai Y."/>
            <person name="Toyoda A."/>
            <person name="Suzuki Y."/>
            <person name="Arimoto A."/>
            <person name="Ishii H."/>
            <person name="Satoh N."/>
            <person name="Nishiyama T."/>
            <person name="Hasebe M."/>
            <person name="Maruyama T."/>
            <person name="Minagawa J."/>
            <person name="Obokata J."/>
            <person name="Shigenobu S."/>
        </authorList>
    </citation>
    <scope>NUCLEOTIDE SEQUENCE [LARGE SCALE GENOMIC DNA]</scope>
</reference>
<feature type="compositionally biased region" description="Low complexity" evidence="1">
    <location>
        <begin position="23"/>
        <end position="57"/>
    </location>
</feature>
<dbReference type="AlphaFoldDB" id="A0AAV4FEJ1"/>
<accession>A0AAV4FEJ1</accession>
<evidence type="ECO:0000313" key="3">
    <source>
        <dbReference type="Proteomes" id="UP000762676"/>
    </source>
</evidence>
<dbReference type="Proteomes" id="UP000762676">
    <property type="component" value="Unassembled WGS sequence"/>
</dbReference>
<name>A0AAV4FEJ1_9GAST</name>
<sequence length="126" mass="14229">MSENYRSNINNKRDNNYNKNLDDNNNQLPVTIKTTTAPPTTATTTTRATTRTTIATTNGESRAKETGHNQNIARHLNKINPNGPLTDDRLQSRREKSISPHYHNGRCERGTRRADYGLPEFKASAF</sequence>
<comment type="caution">
    <text evidence="2">The sequence shown here is derived from an EMBL/GenBank/DDBJ whole genome shotgun (WGS) entry which is preliminary data.</text>
</comment>
<proteinExistence type="predicted"/>
<dbReference type="EMBL" id="BMAT01007806">
    <property type="protein sequence ID" value="GFR71827.1"/>
    <property type="molecule type" value="Genomic_DNA"/>
</dbReference>
<protein>
    <submittedName>
        <fullName evidence="2">Uncharacterized protein</fullName>
    </submittedName>
</protein>
<feature type="compositionally biased region" description="Low complexity" evidence="1">
    <location>
        <begin position="1"/>
        <end position="10"/>
    </location>
</feature>
<feature type="region of interest" description="Disordered" evidence="1">
    <location>
        <begin position="1"/>
        <end position="110"/>
    </location>
</feature>
<feature type="compositionally biased region" description="Basic and acidic residues" evidence="1">
    <location>
        <begin position="11"/>
        <end position="22"/>
    </location>
</feature>
<keyword evidence="3" id="KW-1185">Reference proteome</keyword>
<evidence type="ECO:0000313" key="2">
    <source>
        <dbReference type="EMBL" id="GFR71827.1"/>
    </source>
</evidence>